<reference evidence="2" key="1">
    <citation type="submission" date="2009-01" db="EMBL/GenBank/DDBJ databases">
        <title>Complete sequence of chromosome 1 of Burkholderia sp. 383.</title>
        <authorList>
            <consortium name="US DOE Joint Genome Institute"/>
            <person name="Copeland A."/>
            <person name="Lucas S."/>
            <person name="Lapidus A."/>
            <person name="Barry K."/>
            <person name="Detter J.C."/>
            <person name="Glavina T."/>
            <person name="Hammon N."/>
            <person name="Israni S."/>
            <person name="Pitluck S."/>
            <person name="Chain P."/>
            <person name="Malfatti S."/>
            <person name="Shin M."/>
            <person name="Vergez L."/>
            <person name="Schmutz J."/>
            <person name="Larimer F."/>
            <person name="Land M."/>
            <person name="Kyrpides N."/>
            <person name="Lykidis A."/>
            <person name="Richardson P."/>
        </authorList>
    </citation>
    <scope>NUCLEOTIDE SEQUENCE</scope>
    <source>
        <strain evidence="2">383</strain>
    </source>
</reference>
<sequence>MTAARRTPRAAGWIVGRFVGSGHFNISPKHALEVAPGTVRGPERAAGRAGRGGRRICDRFHAEVTGAPVTRIRPMEDDARTGGGRCNRAAEPTAERGVSGHRASGILTPTDAPNFRDD</sequence>
<protein>
    <submittedName>
        <fullName evidence="2">Uncharacterized protein</fullName>
    </submittedName>
</protein>
<dbReference type="HOGENOM" id="CLU_2068675_0_0_4"/>
<organism evidence="2 3">
    <name type="scientific">Burkholderia lata (strain ATCC 17760 / DSM 23089 / LMG 22485 / NCIMB 9086 / R18194 / 383)</name>
    <dbReference type="NCBI Taxonomy" id="482957"/>
    <lineage>
        <taxon>Bacteria</taxon>
        <taxon>Pseudomonadati</taxon>
        <taxon>Pseudomonadota</taxon>
        <taxon>Betaproteobacteria</taxon>
        <taxon>Burkholderiales</taxon>
        <taxon>Burkholderiaceae</taxon>
        <taxon>Burkholderia</taxon>
        <taxon>Burkholderia cepacia complex</taxon>
    </lineage>
</organism>
<evidence type="ECO:0000313" key="2">
    <source>
        <dbReference type="EMBL" id="ABB10100.1"/>
    </source>
</evidence>
<accession>Q39BR6</accession>
<keyword evidence="3" id="KW-1185">Reference proteome</keyword>
<proteinExistence type="predicted"/>
<evidence type="ECO:0000313" key="3">
    <source>
        <dbReference type="Proteomes" id="UP000002705"/>
    </source>
</evidence>
<gene>
    <name evidence="2" type="ordered locus">Bcep18194_A6506</name>
</gene>
<dbReference type="KEGG" id="bur:Bcep18194_A6506"/>
<feature type="region of interest" description="Disordered" evidence="1">
    <location>
        <begin position="74"/>
        <end position="118"/>
    </location>
</feature>
<evidence type="ECO:0000256" key="1">
    <source>
        <dbReference type="SAM" id="MobiDB-lite"/>
    </source>
</evidence>
<dbReference type="AlphaFoldDB" id="Q39BR6"/>
<dbReference type="Proteomes" id="UP000002705">
    <property type="component" value="Chromosome 1"/>
</dbReference>
<dbReference type="EMBL" id="CP000151">
    <property type="protein sequence ID" value="ABB10100.1"/>
    <property type="molecule type" value="Genomic_DNA"/>
</dbReference>
<name>Q39BR6_BURL3</name>